<gene>
    <name evidence="1" type="ORF">EVA_14795</name>
</gene>
<dbReference type="AlphaFoldDB" id="J9G5N1"/>
<protein>
    <submittedName>
        <fullName evidence="1">Uncharacterized protein</fullName>
    </submittedName>
</protein>
<name>J9G5N1_9ZZZZ</name>
<comment type="caution">
    <text evidence="1">The sequence shown here is derived from an EMBL/GenBank/DDBJ whole genome shotgun (WGS) entry which is preliminary data.</text>
</comment>
<organism evidence="1">
    <name type="scientific">gut metagenome</name>
    <dbReference type="NCBI Taxonomy" id="749906"/>
    <lineage>
        <taxon>unclassified sequences</taxon>
        <taxon>metagenomes</taxon>
        <taxon>organismal metagenomes</taxon>
    </lineage>
</organism>
<evidence type="ECO:0000313" key="1">
    <source>
        <dbReference type="EMBL" id="EJW97097.1"/>
    </source>
</evidence>
<reference evidence="1" key="1">
    <citation type="journal article" date="2012" name="PLoS ONE">
        <title>Gene sets for utilization of primary and secondary nutrition supplies in the distal gut of endangered iberian lynx.</title>
        <authorList>
            <person name="Alcaide M."/>
            <person name="Messina E."/>
            <person name="Richter M."/>
            <person name="Bargiela R."/>
            <person name="Peplies J."/>
            <person name="Huws S.A."/>
            <person name="Newbold C.J."/>
            <person name="Golyshin P.N."/>
            <person name="Simon M.A."/>
            <person name="Lopez G."/>
            <person name="Yakimov M.M."/>
            <person name="Ferrer M."/>
        </authorList>
    </citation>
    <scope>NUCLEOTIDE SEQUENCE</scope>
</reference>
<sequence length="69" mass="7596">MYSPPGILQGLTCLRALSRAFSEHLSVISLSEKGEPSHQKPLYMFPEVSSTVISLHTEKKVSVCLPQNP</sequence>
<dbReference type="EMBL" id="AMCI01004944">
    <property type="protein sequence ID" value="EJW97097.1"/>
    <property type="molecule type" value="Genomic_DNA"/>
</dbReference>
<proteinExistence type="predicted"/>
<accession>J9G5N1</accession>